<feature type="compositionally biased region" description="Basic and acidic residues" evidence="6">
    <location>
        <begin position="484"/>
        <end position="494"/>
    </location>
</feature>
<evidence type="ECO:0000256" key="6">
    <source>
        <dbReference type="SAM" id="MobiDB-lite"/>
    </source>
</evidence>
<dbReference type="EMBL" id="MNPL01020380">
    <property type="protein sequence ID" value="OQR69603.1"/>
    <property type="molecule type" value="Genomic_DNA"/>
</dbReference>
<feature type="region of interest" description="Disordered" evidence="6">
    <location>
        <begin position="111"/>
        <end position="567"/>
    </location>
</feature>
<evidence type="ECO:0000313" key="9">
    <source>
        <dbReference type="Proteomes" id="UP000192247"/>
    </source>
</evidence>
<dbReference type="InParanoid" id="A0A1V9X891"/>
<feature type="compositionally biased region" description="Basic and acidic residues" evidence="6">
    <location>
        <begin position="159"/>
        <end position="179"/>
    </location>
</feature>
<feature type="domain" description="PNK FHA" evidence="7">
    <location>
        <begin position="5"/>
        <end position="48"/>
    </location>
</feature>
<feature type="compositionally biased region" description="Basic residues" evidence="6">
    <location>
        <begin position="439"/>
        <end position="451"/>
    </location>
</feature>
<keyword evidence="2" id="KW-0227">DNA damage</keyword>
<feature type="compositionally biased region" description="Basic and acidic residues" evidence="6">
    <location>
        <begin position="112"/>
        <end position="125"/>
    </location>
</feature>
<feature type="compositionally biased region" description="Basic residues" evidence="6">
    <location>
        <begin position="472"/>
        <end position="483"/>
    </location>
</feature>
<dbReference type="InterPro" id="IPR008984">
    <property type="entry name" value="SMAD_FHA_dom_sf"/>
</dbReference>
<keyword evidence="4" id="KW-0234">DNA repair</keyword>
<proteinExistence type="predicted"/>
<evidence type="ECO:0000259" key="7">
    <source>
        <dbReference type="Pfam" id="PF17913"/>
    </source>
</evidence>
<feature type="compositionally biased region" description="Gly residues" evidence="6">
    <location>
        <begin position="131"/>
        <end position="142"/>
    </location>
</feature>
<name>A0A1V9X891_9ACAR</name>
<dbReference type="GO" id="GO:0003906">
    <property type="term" value="F:DNA-(apurinic or apyrimidinic site) endonuclease activity"/>
    <property type="evidence" value="ECO:0007669"/>
    <property type="project" value="InterPro"/>
</dbReference>
<comment type="caution">
    <text evidence="8">The sequence shown here is derived from an EMBL/GenBank/DDBJ whole genome shotgun (WGS) entry which is preliminary data.</text>
</comment>
<accession>A0A1V9X891</accession>
<dbReference type="OrthoDB" id="10256774at2759"/>
<evidence type="ECO:0000313" key="8">
    <source>
        <dbReference type="EMBL" id="OQR69603.1"/>
    </source>
</evidence>
<dbReference type="GO" id="GO:0035861">
    <property type="term" value="C:site of double-strand break"/>
    <property type="evidence" value="ECO:0007669"/>
    <property type="project" value="TreeGrafter"/>
</dbReference>
<reference evidence="8 9" key="1">
    <citation type="journal article" date="2017" name="Gigascience">
        <title>Draft genome of the honey bee ectoparasitic mite, Tropilaelaps mercedesae, is shaped by the parasitic life history.</title>
        <authorList>
            <person name="Dong X."/>
            <person name="Armstrong S.D."/>
            <person name="Xia D."/>
            <person name="Makepeace B.L."/>
            <person name="Darby A.C."/>
            <person name="Kadowaki T."/>
        </authorList>
    </citation>
    <scope>NUCLEOTIDE SEQUENCE [LARGE SCALE GENOMIC DNA]</scope>
    <source>
        <strain evidence="8">Wuxi-XJTLU</strain>
    </source>
</reference>
<dbReference type="GO" id="GO:0006302">
    <property type="term" value="P:double-strand break repair"/>
    <property type="evidence" value="ECO:0007669"/>
    <property type="project" value="InterPro"/>
</dbReference>
<keyword evidence="5" id="KW-0539">Nucleus</keyword>
<dbReference type="GO" id="GO:0005634">
    <property type="term" value="C:nucleus"/>
    <property type="evidence" value="ECO:0007669"/>
    <property type="project" value="UniProtKB-SubCell"/>
</dbReference>
<evidence type="ECO:0000256" key="2">
    <source>
        <dbReference type="ARBA" id="ARBA00022763"/>
    </source>
</evidence>
<feature type="compositionally biased region" description="Basic and acidic residues" evidence="6">
    <location>
        <begin position="329"/>
        <end position="341"/>
    </location>
</feature>
<dbReference type="Gene3D" id="2.60.200.20">
    <property type="match status" value="1"/>
</dbReference>
<dbReference type="InterPro" id="IPR039253">
    <property type="entry name" value="APLF"/>
</dbReference>
<feature type="compositionally biased region" description="Gly residues" evidence="6">
    <location>
        <begin position="388"/>
        <end position="397"/>
    </location>
</feature>
<dbReference type="Proteomes" id="UP000192247">
    <property type="component" value="Unassembled WGS sequence"/>
</dbReference>
<dbReference type="STRING" id="418985.A0A1V9X891"/>
<dbReference type="GO" id="GO:0008408">
    <property type="term" value="F:3'-5' exonuclease activity"/>
    <property type="evidence" value="ECO:0007669"/>
    <property type="project" value="InterPro"/>
</dbReference>
<feature type="compositionally biased region" description="Acidic residues" evidence="6">
    <location>
        <begin position="527"/>
        <end position="537"/>
    </location>
</feature>
<dbReference type="PANTHER" id="PTHR21315">
    <property type="entry name" value="APRATAXIN AND PNK-LIKE FACTOR-RELATED"/>
    <property type="match status" value="1"/>
</dbReference>
<gene>
    <name evidence="8" type="ORF">BIW11_12160</name>
</gene>
<dbReference type="SUPFAM" id="SSF49879">
    <property type="entry name" value="SMAD/FHA domain"/>
    <property type="match status" value="1"/>
</dbReference>
<keyword evidence="9" id="KW-1185">Reference proteome</keyword>
<evidence type="ECO:0000256" key="4">
    <source>
        <dbReference type="ARBA" id="ARBA00023204"/>
    </source>
</evidence>
<sequence>MKLVTLQPVEGAQKKVDIKVGKTIIGRGPLLECADKKVSRNHALLEVQENGDVFLTPTHVNPCFFLPNDSKGGFEVLKKDCPQRIRDGDSFSLLPNSFRYRVIISDVADYESGDKDDTAGAKKDSTATGQGTSGAGPGGVGGGKKDSGPHSAEPTLLNGEKKDRERGERDRDKETHGDQRAGGGHELTPGPLHDPSATTTATHSQPKDNGKPVPLKNGLSPARSRRSEKFAPEKEKDFAKEHSPMLRGSHALKKSHLLNHIDHGRASTCDVTPSDKAADGPNNLGAKPIGLSREPAKDRKSGSDQQPSRGSKGLANDRGEESVPATKKILSDKSASGKKDATGLGSGRKGPSTAKEASTRRRSPHPPTTTTGETGGVASGVNTPTSAGAGGTSGTATGGQSRSTRTNRTLIQRISLDDFMASDDEWIATYASSDDERKKAKKRQHHSKRKSTATGAESDSDSDDWEGISSRKTAKKRPAKRTSKKNEADSHAEDGSDDEQSPARKKGRGRVSGSGRKTAKKSVAVGSDDDNPDSEQEEQPRRDSKGKKLSRGKKNAKSGNEPQGMGRIKFYRLLLRNKGRLPSWNRTITFAPVLSEQHIVGTVNSSTRR</sequence>
<evidence type="ECO:0000256" key="5">
    <source>
        <dbReference type="ARBA" id="ARBA00023242"/>
    </source>
</evidence>
<feature type="compositionally biased region" description="Basic residues" evidence="6">
    <location>
        <begin position="544"/>
        <end position="556"/>
    </location>
</feature>
<dbReference type="Pfam" id="PF17913">
    <property type="entry name" value="FHA_2"/>
    <property type="match status" value="1"/>
</dbReference>
<organism evidence="8 9">
    <name type="scientific">Tropilaelaps mercedesae</name>
    <dbReference type="NCBI Taxonomy" id="418985"/>
    <lineage>
        <taxon>Eukaryota</taxon>
        <taxon>Metazoa</taxon>
        <taxon>Ecdysozoa</taxon>
        <taxon>Arthropoda</taxon>
        <taxon>Chelicerata</taxon>
        <taxon>Arachnida</taxon>
        <taxon>Acari</taxon>
        <taxon>Parasitiformes</taxon>
        <taxon>Mesostigmata</taxon>
        <taxon>Gamasina</taxon>
        <taxon>Dermanyssoidea</taxon>
        <taxon>Laelapidae</taxon>
        <taxon>Tropilaelaps</taxon>
    </lineage>
</organism>
<feature type="compositionally biased region" description="Basic and acidic residues" evidence="6">
    <location>
        <begin position="225"/>
        <end position="244"/>
    </location>
</feature>
<dbReference type="PANTHER" id="PTHR21315:SF2">
    <property type="entry name" value="APRATAXIN AND PNK-LIKE FACTOR"/>
    <property type="match status" value="1"/>
</dbReference>
<keyword evidence="3" id="KW-0378">Hydrolase</keyword>
<evidence type="ECO:0000256" key="3">
    <source>
        <dbReference type="ARBA" id="ARBA00022801"/>
    </source>
</evidence>
<comment type="subcellular location">
    <subcellularLocation>
        <location evidence="1">Nucleus</location>
    </subcellularLocation>
</comment>
<dbReference type="AlphaFoldDB" id="A0A1V9X891"/>
<protein>
    <recommendedName>
        <fullName evidence="7">PNK FHA domain-containing protein</fullName>
    </recommendedName>
</protein>
<dbReference type="InterPro" id="IPR041388">
    <property type="entry name" value="FHA_2"/>
</dbReference>
<evidence type="ECO:0000256" key="1">
    <source>
        <dbReference type="ARBA" id="ARBA00004123"/>
    </source>
</evidence>